<dbReference type="EMBL" id="JAZDWU010000003">
    <property type="protein sequence ID" value="KAL0006997.1"/>
    <property type="molecule type" value="Genomic_DNA"/>
</dbReference>
<sequence length="167" mass="18852">MILASKRNRNYPTNIHALTTQHISIDLQLNRGTVLDRQMNMSYWATNRSHLVDALRGEVSVERGSASFTIVSPSHHIVGHSRDMEDDPFVRSTRQRRHDYNSETANKNSNIYIHTTLNENGDVTTNVFEDRIPPGSSHMTNGESSVMQSSEATLGESRGTHRKFTEA</sequence>
<dbReference type="Proteomes" id="UP001459277">
    <property type="component" value="Unassembled WGS sequence"/>
</dbReference>
<name>A0AAW2D8S2_9ROSI</name>
<reference evidence="2 3" key="1">
    <citation type="submission" date="2024-01" db="EMBL/GenBank/DDBJ databases">
        <title>A telomere-to-telomere, gap-free genome of sweet tea (Lithocarpus litseifolius).</title>
        <authorList>
            <person name="Zhou J."/>
        </authorList>
    </citation>
    <scope>NUCLEOTIDE SEQUENCE [LARGE SCALE GENOMIC DNA]</scope>
    <source>
        <strain evidence="2">Zhou-2022a</strain>
        <tissue evidence="2">Leaf</tissue>
    </source>
</reference>
<protein>
    <submittedName>
        <fullName evidence="2">Uncharacterized protein</fullName>
    </submittedName>
</protein>
<organism evidence="2 3">
    <name type="scientific">Lithocarpus litseifolius</name>
    <dbReference type="NCBI Taxonomy" id="425828"/>
    <lineage>
        <taxon>Eukaryota</taxon>
        <taxon>Viridiplantae</taxon>
        <taxon>Streptophyta</taxon>
        <taxon>Embryophyta</taxon>
        <taxon>Tracheophyta</taxon>
        <taxon>Spermatophyta</taxon>
        <taxon>Magnoliopsida</taxon>
        <taxon>eudicotyledons</taxon>
        <taxon>Gunneridae</taxon>
        <taxon>Pentapetalae</taxon>
        <taxon>rosids</taxon>
        <taxon>fabids</taxon>
        <taxon>Fagales</taxon>
        <taxon>Fagaceae</taxon>
        <taxon>Lithocarpus</taxon>
    </lineage>
</organism>
<evidence type="ECO:0000313" key="3">
    <source>
        <dbReference type="Proteomes" id="UP001459277"/>
    </source>
</evidence>
<feature type="compositionally biased region" description="Polar residues" evidence="1">
    <location>
        <begin position="137"/>
        <end position="152"/>
    </location>
</feature>
<comment type="caution">
    <text evidence="2">The sequence shown here is derived from an EMBL/GenBank/DDBJ whole genome shotgun (WGS) entry which is preliminary data.</text>
</comment>
<evidence type="ECO:0000256" key="1">
    <source>
        <dbReference type="SAM" id="MobiDB-lite"/>
    </source>
</evidence>
<evidence type="ECO:0000313" key="2">
    <source>
        <dbReference type="EMBL" id="KAL0006997.1"/>
    </source>
</evidence>
<keyword evidence="3" id="KW-1185">Reference proteome</keyword>
<accession>A0AAW2D8S2</accession>
<feature type="region of interest" description="Disordered" evidence="1">
    <location>
        <begin position="132"/>
        <end position="167"/>
    </location>
</feature>
<proteinExistence type="predicted"/>
<dbReference type="AlphaFoldDB" id="A0AAW2D8S2"/>
<gene>
    <name evidence="2" type="ORF">SO802_008499</name>
</gene>